<organism evidence="1 2">
    <name type="scientific">Acipenser oxyrinchus oxyrinchus</name>
    <dbReference type="NCBI Taxonomy" id="40147"/>
    <lineage>
        <taxon>Eukaryota</taxon>
        <taxon>Metazoa</taxon>
        <taxon>Chordata</taxon>
        <taxon>Craniata</taxon>
        <taxon>Vertebrata</taxon>
        <taxon>Euteleostomi</taxon>
        <taxon>Actinopterygii</taxon>
        <taxon>Chondrostei</taxon>
        <taxon>Acipenseriformes</taxon>
        <taxon>Acipenseridae</taxon>
        <taxon>Acipenser</taxon>
    </lineage>
</organism>
<proteinExistence type="predicted"/>
<dbReference type="EMBL" id="JAGXEW010000026">
    <property type="protein sequence ID" value="KAK1157324.1"/>
    <property type="molecule type" value="Genomic_DNA"/>
</dbReference>
<dbReference type="Proteomes" id="UP001230051">
    <property type="component" value="Unassembled WGS sequence"/>
</dbReference>
<evidence type="ECO:0000313" key="2">
    <source>
        <dbReference type="Proteomes" id="UP001230051"/>
    </source>
</evidence>
<keyword evidence="2" id="KW-1185">Reference proteome</keyword>
<sequence length="90" mass="9511">MSIFTNKHAEELSAHCLKTKQKSPGSSLFAVHNYGSEVCTSDTVSSVSADWLAGSIALAVCPIFSYSSTAPGSHTSRYPASLQCCETHPS</sequence>
<reference evidence="1" key="1">
    <citation type="submission" date="2022-02" db="EMBL/GenBank/DDBJ databases">
        <title>Atlantic sturgeon de novo genome assembly.</title>
        <authorList>
            <person name="Stock M."/>
            <person name="Klopp C."/>
            <person name="Guiguen Y."/>
            <person name="Cabau C."/>
            <person name="Parinello H."/>
            <person name="Santidrian Yebra-Pimentel E."/>
            <person name="Kuhl H."/>
            <person name="Dirks R.P."/>
            <person name="Guessner J."/>
            <person name="Wuertz S."/>
            <person name="Du K."/>
            <person name="Schartl M."/>
        </authorList>
    </citation>
    <scope>NUCLEOTIDE SEQUENCE</scope>
    <source>
        <strain evidence="1">STURGEONOMICS-FGT-2020</strain>
        <tissue evidence="1">Whole blood</tissue>
    </source>
</reference>
<gene>
    <name evidence="1" type="ORF">AOXY_G24962</name>
</gene>
<dbReference type="AlphaFoldDB" id="A0AAD8FXZ2"/>
<accession>A0AAD8FXZ2</accession>
<name>A0AAD8FXZ2_ACIOX</name>
<evidence type="ECO:0000313" key="1">
    <source>
        <dbReference type="EMBL" id="KAK1157324.1"/>
    </source>
</evidence>
<protein>
    <submittedName>
        <fullName evidence="1">Uncharacterized protein</fullName>
    </submittedName>
</protein>
<comment type="caution">
    <text evidence="1">The sequence shown here is derived from an EMBL/GenBank/DDBJ whole genome shotgun (WGS) entry which is preliminary data.</text>
</comment>